<organism evidence="2 3">
    <name type="scientific">Deinococcus metallilatus</name>
    <dbReference type="NCBI Taxonomy" id="1211322"/>
    <lineage>
        <taxon>Bacteria</taxon>
        <taxon>Thermotogati</taxon>
        <taxon>Deinococcota</taxon>
        <taxon>Deinococci</taxon>
        <taxon>Deinococcales</taxon>
        <taxon>Deinococcaceae</taxon>
        <taxon>Deinococcus</taxon>
    </lineage>
</organism>
<accession>A0AAJ5F447</accession>
<dbReference type="CDD" id="cd00090">
    <property type="entry name" value="HTH_ARSR"/>
    <property type="match status" value="1"/>
</dbReference>
<comment type="caution">
    <text evidence="2">The sequence shown here is derived from an EMBL/GenBank/DDBJ whole genome shotgun (WGS) entry which is preliminary data.</text>
</comment>
<dbReference type="InterPro" id="IPR011991">
    <property type="entry name" value="ArsR-like_HTH"/>
</dbReference>
<sequence length="208" mass="22936">MTGHQVANAAQAALLLDVTLRPLLGFLMHAPRSASEVAAHLDVNLQRAHYLLGKLVRAGVAEVVSVQPRAGRAVKWYRVAPRWFISFEVTGAETLEAFLAAQILPRMARFVQLSTNLLREHQPIWGYWLEQGPETSNLRMGDLGGTADALFVGDEPFLLNIGNNRLSRERAAELKRRLIALLEEFSDPETAGAPEYTIGLMLVRGGVD</sequence>
<evidence type="ECO:0000313" key="2">
    <source>
        <dbReference type="EMBL" id="TLK29879.1"/>
    </source>
</evidence>
<gene>
    <name evidence="2" type="ORF">FCS05_04900</name>
    <name evidence="1" type="ORF">HNQ10_001254</name>
</gene>
<keyword evidence="4" id="KW-1185">Reference proteome</keyword>
<dbReference type="SUPFAM" id="SSF46785">
    <property type="entry name" value="Winged helix' DNA-binding domain"/>
    <property type="match status" value="1"/>
</dbReference>
<dbReference type="EMBL" id="JACHFV010000004">
    <property type="protein sequence ID" value="MBB5294440.1"/>
    <property type="molecule type" value="Genomic_DNA"/>
</dbReference>
<reference evidence="1 4" key="2">
    <citation type="submission" date="2020-08" db="EMBL/GenBank/DDBJ databases">
        <title>Genomic Encyclopedia of Type Strains, Phase IV (KMG-IV): sequencing the most valuable type-strain genomes for metagenomic binning, comparative biology and taxonomic classification.</title>
        <authorList>
            <person name="Goeker M."/>
        </authorList>
    </citation>
    <scope>NUCLEOTIDE SEQUENCE [LARGE SCALE GENOMIC DNA]</scope>
    <source>
        <strain evidence="1 4">DSM 105434</strain>
    </source>
</reference>
<dbReference type="InterPro" id="IPR036388">
    <property type="entry name" value="WH-like_DNA-bd_sf"/>
</dbReference>
<evidence type="ECO:0000313" key="4">
    <source>
        <dbReference type="Proteomes" id="UP000536909"/>
    </source>
</evidence>
<evidence type="ECO:0000313" key="1">
    <source>
        <dbReference type="EMBL" id="MBB5294440.1"/>
    </source>
</evidence>
<dbReference type="InterPro" id="IPR036390">
    <property type="entry name" value="WH_DNA-bd_sf"/>
</dbReference>
<dbReference type="Proteomes" id="UP000536909">
    <property type="component" value="Unassembled WGS sequence"/>
</dbReference>
<evidence type="ECO:0000313" key="3">
    <source>
        <dbReference type="Proteomes" id="UP000308000"/>
    </source>
</evidence>
<dbReference type="Proteomes" id="UP000308000">
    <property type="component" value="Unassembled WGS sequence"/>
</dbReference>
<name>A0AAJ5F447_9DEIO</name>
<dbReference type="Gene3D" id="1.10.10.10">
    <property type="entry name" value="Winged helix-like DNA-binding domain superfamily/Winged helix DNA-binding domain"/>
    <property type="match status" value="1"/>
</dbReference>
<dbReference type="RefSeq" id="WP_129117681.1">
    <property type="nucleotide sequence ID" value="NZ_BSUI01000013.1"/>
</dbReference>
<dbReference type="EMBL" id="VBRC01000003">
    <property type="protein sequence ID" value="TLK29879.1"/>
    <property type="molecule type" value="Genomic_DNA"/>
</dbReference>
<reference evidence="2 3" key="1">
    <citation type="submission" date="2019-04" db="EMBL/GenBank/DDBJ databases">
        <title>Deinococcus metalilatus MA1002 mutant No.5.</title>
        <authorList>
            <person name="Park W."/>
            <person name="Park C."/>
        </authorList>
    </citation>
    <scope>NUCLEOTIDE SEQUENCE [LARGE SCALE GENOMIC DNA]</scope>
    <source>
        <strain evidence="2 3">MA1002-m5</strain>
    </source>
</reference>
<dbReference type="AlphaFoldDB" id="A0AAJ5F447"/>
<protein>
    <submittedName>
        <fullName evidence="2">ArsR family transcriptional regulator</fullName>
    </submittedName>
</protein>
<proteinExistence type="predicted"/>